<evidence type="ECO:0000313" key="2">
    <source>
        <dbReference type="Proteomes" id="UP000199700"/>
    </source>
</evidence>
<evidence type="ECO:0000313" key="1">
    <source>
        <dbReference type="EMBL" id="SDS14369.1"/>
    </source>
</evidence>
<name>A0A1H1PUG5_BRESA</name>
<evidence type="ECO:0008006" key="3">
    <source>
        <dbReference type="Google" id="ProtNLM"/>
    </source>
</evidence>
<organism evidence="1 2">
    <name type="scientific">Brevibacterium sandarakinum</name>
    <dbReference type="NCBI Taxonomy" id="629680"/>
    <lineage>
        <taxon>Bacteria</taxon>
        <taxon>Bacillati</taxon>
        <taxon>Actinomycetota</taxon>
        <taxon>Actinomycetes</taxon>
        <taxon>Micrococcales</taxon>
        <taxon>Brevibacteriaceae</taxon>
        <taxon>Brevibacterium</taxon>
    </lineage>
</organism>
<protein>
    <recommendedName>
        <fullName evidence="3">Asparagine synthase (Glutamine-hydrolysing)</fullName>
    </recommendedName>
</protein>
<dbReference type="STRING" id="629680.SAMN04489751_1328"/>
<dbReference type="Proteomes" id="UP000199700">
    <property type="component" value="Chromosome"/>
</dbReference>
<proteinExistence type="predicted"/>
<gene>
    <name evidence="1" type="ORF">SAMN04489751_1328</name>
</gene>
<dbReference type="RefSeq" id="WP_092104212.1">
    <property type="nucleotide sequence ID" value="NZ_LT629739.1"/>
</dbReference>
<dbReference type="AlphaFoldDB" id="A0A1H1PUG5"/>
<dbReference type="OrthoDB" id="7804473at2"/>
<reference evidence="1" key="1">
    <citation type="submission" date="2016-10" db="EMBL/GenBank/DDBJ databases">
        <authorList>
            <person name="Varghese N."/>
            <person name="Submissions S."/>
        </authorList>
    </citation>
    <scope>NUCLEOTIDE SEQUENCE [LARGE SCALE GENOMIC DNA]</scope>
    <source>
        <strain evidence="1">DSM 22082</strain>
    </source>
</reference>
<sequence length="728" mass="80669">MTDNLIEQKLKHRGVVLTLAMDSHRPARTTSPSSGDREYRAVYGRGVLWTDSAVISLDHGLPDGMRSQAVRHQSGQWFLLFHRASDDSYRIITDPLGYHRLYYSSFRRGDDQIVVIGDNQTSVVGELQRLGRPVDIDWPIAASHLLSTHTMMQSSFSHRTMYAGVRSLPAGAELVVDHAGAKEEHKHLFSAASDAGYDDLLEAGIARAQAQIRLLADSQVPDKRHALSGGRDSRMAMAMTVSAGVHREFTMMTADPRRSRKPSSRKVLEHDLTIASELRRHLGMQWSRESGITGVRHDAHTSLDIFQSHVAGARFAWAGSGATTWPDALRVEVHGGSGELLRRAYQNMRDHPSFGALDDRPETVAADARALFPTLVTHHGYLPQDMAEEAAEAFADSLDRDADLPMSEQLNMHYAAFRNRDHFGQINQQFARNSLKLYPLAQPEFLQASRLIDPDDRNRGRVAYDIIRMTYPQLNDFAFDDGHWPEPFPLTAQVRRHGTAPYVPADHRDFFEGEDLDTALRAATPLLSDPKHPIAPFDGTSAAASLAASSASELSDLADTPLENLHALIPTLIAQGRLVAGNTAAKLESMTAVFTGRHTPYDSVLFTSGLPANGSVLSAVGSWHSAPAPPVRVARDELLVFHVDLEPHTDEAVVTIRCNSAAANSVEWAVYLYQEQTKIGQKWYDDRRSARFSLADVPAGTRIRALVFTREKGPSSRVHRKFSAWRTI</sequence>
<keyword evidence="2" id="KW-1185">Reference proteome</keyword>
<dbReference type="EMBL" id="LT629739">
    <property type="protein sequence ID" value="SDS14369.1"/>
    <property type="molecule type" value="Genomic_DNA"/>
</dbReference>
<accession>A0A1H1PUG5</accession>